<feature type="region of interest" description="Disordered" evidence="1">
    <location>
        <begin position="97"/>
        <end position="117"/>
    </location>
</feature>
<dbReference type="EMBL" id="LAZR01005409">
    <property type="protein sequence ID" value="KKN00148.1"/>
    <property type="molecule type" value="Genomic_DNA"/>
</dbReference>
<gene>
    <name evidence="2" type="ORF">LCGC14_1140650</name>
</gene>
<proteinExistence type="predicted"/>
<evidence type="ECO:0000313" key="2">
    <source>
        <dbReference type="EMBL" id="KKN00148.1"/>
    </source>
</evidence>
<sequence>MARSTIEVAFLGTQKLEFSSKDGHVKIVKVFYGDEPDGETENGLSIVSMDVPAEVADEIFAAGANLAPLEPIRITFEVARAGKQKGNNLCLHIEPVKARTEKPATPAAPNTQGKPSN</sequence>
<comment type="caution">
    <text evidence="2">The sequence shown here is derived from an EMBL/GenBank/DDBJ whole genome shotgun (WGS) entry which is preliminary data.</text>
</comment>
<feature type="compositionally biased region" description="Polar residues" evidence="1">
    <location>
        <begin position="108"/>
        <end position="117"/>
    </location>
</feature>
<dbReference type="AlphaFoldDB" id="A0A0F9Q427"/>
<name>A0A0F9Q427_9ZZZZ</name>
<reference evidence="2" key="1">
    <citation type="journal article" date="2015" name="Nature">
        <title>Complex archaea that bridge the gap between prokaryotes and eukaryotes.</title>
        <authorList>
            <person name="Spang A."/>
            <person name="Saw J.H."/>
            <person name="Jorgensen S.L."/>
            <person name="Zaremba-Niedzwiedzka K."/>
            <person name="Martijn J."/>
            <person name="Lind A.E."/>
            <person name="van Eijk R."/>
            <person name="Schleper C."/>
            <person name="Guy L."/>
            <person name="Ettema T.J."/>
        </authorList>
    </citation>
    <scope>NUCLEOTIDE SEQUENCE</scope>
</reference>
<evidence type="ECO:0000256" key="1">
    <source>
        <dbReference type="SAM" id="MobiDB-lite"/>
    </source>
</evidence>
<accession>A0A0F9Q427</accession>
<organism evidence="2">
    <name type="scientific">marine sediment metagenome</name>
    <dbReference type="NCBI Taxonomy" id="412755"/>
    <lineage>
        <taxon>unclassified sequences</taxon>
        <taxon>metagenomes</taxon>
        <taxon>ecological metagenomes</taxon>
    </lineage>
</organism>
<protein>
    <submittedName>
        <fullName evidence="2">Uncharacterized protein</fullName>
    </submittedName>
</protein>